<gene>
    <name evidence="18" type="ORF">JK636_17905</name>
</gene>
<evidence type="ECO:0000256" key="12">
    <source>
        <dbReference type="ARBA" id="ARBA00023012"/>
    </source>
</evidence>
<dbReference type="InterPro" id="IPR050398">
    <property type="entry name" value="HssS/ArlS-like"/>
</dbReference>
<dbReference type="InterPro" id="IPR003660">
    <property type="entry name" value="HAMP_dom"/>
</dbReference>
<evidence type="ECO:0000256" key="3">
    <source>
        <dbReference type="ARBA" id="ARBA00012438"/>
    </source>
</evidence>
<dbReference type="InterPro" id="IPR005467">
    <property type="entry name" value="His_kinase_dom"/>
</dbReference>
<comment type="subcellular location">
    <subcellularLocation>
        <location evidence="2">Cell membrane</location>
        <topology evidence="2">Multi-pass membrane protein</topology>
    </subcellularLocation>
</comment>
<evidence type="ECO:0000256" key="13">
    <source>
        <dbReference type="ARBA" id="ARBA00023136"/>
    </source>
</evidence>
<evidence type="ECO:0000259" key="16">
    <source>
        <dbReference type="PROSITE" id="PS50109"/>
    </source>
</evidence>
<feature type="coiled-coil region" evidence="14">
    <location>
        <begin position="170"/>
        <end position="197"/>
    </location>
</feature>
<evidence type="ECO:0000256" key="5">
    <source>
        <dbReference type="ARBA" id="ARBA00022553"/>
    </source>
</evidence>
<evidence type="ECO:0000259" key="17">
    <source>
        <dbReference type="PROSITE" id="PS50885"/>
    </source>
</evidence>
<evidence type="ECO:0000256" key="15">
    <source>
        <dbReference type="SAM" id="Phobius"/>
    </source>
</evidence>
<dbReference type="Proteomes" id="UP000632377">
    <property type="component" value="Unassembled WGS sequence"/>
</dbReference>
<dbReference type="PROSITE" id="PS50109">
    <property type="entry name" value="HIS_KIN"/>
    <property type="match status" value="1"/>
</dbReference>
<dbReference type="InterPro" id="IPR036097">
    <property type="entry name" value="HisK_dim/P_sf"/>
</dbReference>
<comment type="catalytic activity">
    <reaction evidence="1">
        <text>ATP + protein L-histidine = ADP + protein N-phospho-L-histidine.</text>
        <dbReference type="EC" id="2.7.13.3"/>
    </reaction>
</comment>
<proteinExistence type="predicted"/>
<dbReference type="InterPro" id="IPR004358">
    <property type="entry name" value="Sig_transdc_His_kin-like_C"/>
</dbReference>
<dbReference type="SUPFAM" id="SSF47384">
    <property type="entry name" value="Homodimeric domain of signal transducing histidine kinase"/>
    <property type="match status" value="1"/>
</dbReference>
<evidence type="ECO:0000256" key="7">
    <source>
        <dbReference type="ARBA" id="ARBA00022692"/>
    </source>
</evidence>
<dbReference type="PANTHER" id="PTHR45528">
    <property type="entry name" value="SENSOR HISTIDINE KINASE CPXA"/>
    <property type="match status" value="1"/>
</dbReference>
<feature type="domain" description="HAMP" evidence="17">
    <location>
        <begin position="133"/>
        <end position="185"/>
    </location>
</feature>
<keyword evidence="6" id="KW-0808">Transferase</keyword>
<evidence type="ECO:0000256" key="4">
    <source>
        <dbReference type="ARBA" id="ARBA00022475"/>
    </source>
</evidence>
<dbReference type="Pfam" id="PF00672">
    <property type="entry name" value="HAMP"/>
    <property type="match status" value="1"/>
</dbReference>
<dbReference type="Pfam" id="PF00512">
    <property type="entry name" value="HisKA"/>
    <property type="match status" value="1"/>
</dbReference>
<keyword evidence="7 15" id="KW-0812">Transmembrane</keyword>
<dbReference type="PRINTS" id="PR00344">
    <property type="entry name" value="BCTRLSENSOR"/>
</dbReference>
<dbReference type="InterPro" id="IPR036890">
    <property type="entry name" value="HATPase_C_sf"/>
</dbReference>
<feature type="transmembrane region" description="Helical" evidence="15">
    <location>
        <begin position="113"/>
        <end position="132"/>
    </location>
</feature>
<evidence type="ECO:0000256" key="1">
    <source>
        <dbReference type="ARBA" id="ARBA00000085"/>
    </source>
</evidence>
<dbReference type="PROSITE" id="PS50885">
    <property type="entry name" value="HAMP"/>
    <property type="match status" value="1"/>
</dbReference>
<feature type="domain" description="Histidine kinase" evidence="16">
    <location>
        <begin position="200"/>
        <end position="417"/>
    </location>
</feature>
<evidence type="ECO:0000313" key="19">
    <source>
        <dbReference type="Proteomes" id="UP000632377"/>
    </source>
</evidence>
<keyword evidence="13 15" id="KW-0472">Membrane</keyword>
<dbReference type="SMART" id="SM00388">
    <property type="entry name" value="HisKA"/>
    <property type="match status" value="1"/>
</dbReference>
<dbReference type="CDD" id="cd06225">
    <property type="entry name" value="HAMP"/>
    <property type="match status" value="1"/>
</dbReference>
<evidence type="ECO:0000256" key="14">
    <source>
        <dbReference type="SAM" id="Coils"/>
    </source>
</evidence>
<keyword evidence="11 15" id="KW-1133">Transmembrane helix</keyword>
<evidence type="ECO:0000256" key="9">
    <source>
        <dbReference type="ARBA" id="ARBA00022777"/>
    </source>
</evidence>
<name>A0ABS1TE01_9CLOT</name>
<protein>
    <recommendedName>
        <fullName evidence="3">histidine kinase</fullName>
        <ecNumber evidence="3">2.7.13.3</ecNumber>
    </recommendedName>
</protein>
<dbReference type="GO" id="GO:0016301">
    <property type="term" value="F:kinase activity"/>
    <property type="evidence" value="ECO:0007669"/>
    <property type="project" value="UniProtKB-KW"/>
</dbReference>
<comment type="caution">
    <text evidence="18">The sequence shown here is derived from an EMBL/GenBank/DDBJ whole genome shotgun (WGS) entry which is preliminary data.</text>
</comment>
<keyword evidence="10" id="KW-0067">ATP-binding</keyword>
<evidence type="ECO:0000256" key="6">
    <source>
        <dbReference type="ARBA" id="ARBA00022679"/>
    </source>
</evidence>
<dbReference type="SMART" id="SM00387">
    <property type="entry name" value="HATPase_c"/>
    <property type="match status" value="1"/>
</dbReference>
<evidence type="ECO:0000256" key="2">
    <source>
        <dbReference type="ARBA" id="ARBA00004651"/>
    </source>
</evidence>
<evidence type="ECO:0000256" key="11">
    <source>
        <dbReference type="ARBA" id="ARBA00022989"/>
    </source>
</evidence>
<organism evidence="18 19">
    <name type="scientific">Clostridium rhizosphaerae</name>
    <dbReference type="NCBI Taxonomy" id="2803861"/>
    <lineage>
        <taxon>Bacteria</taxon>
        <taxon>Bacillati</taxon>
        <taxon>Bacillota</taxon>
        <taxon>Clostridia</taxon>
        <taxon>Eubacteriales</taxon>
        <taxon>Clostridiaceae</taxon>
        <taxon>Clostridium</taxon>
    </lineage>
</organism>
<evidence type="ECO:0000313" key="18">
    <source>
        <dbReference type="EMBL" id="MBL4937593.1"/>
    </source>
</evidence>
<keyword evidence="4" id="KW-1003">Cell membrane</keyword>
<evidence type="ECO:0000256" key="10">
    <source>
        <dbReference type="ARBA" id="ARBA00022840"/>
    </source>
</evidence>
<dbReference type="SMART" id="SM00304">
    <property type="entry name" value="HAMP"/>
    <property type="match status" value="1"/>
</dbReference>
<dbReference type="Gene3D" id="3.30.565.10">
    <property type="entry name" value="Histidine kinase-like ATPase, C-terminal domain"/>
    <property type="match status" value="1"/>
</dbReference>
<dbReference type="PANTHER" id="PTHR45528:SF1">
    <property type="entry name" value="SENSOR HISTIDINE KINASE CPXA"/>
    <property type="match status" value="1"/>
</dbReference>
<dbReference type="CDD" id="cd00075">
    <property type="entry name" value="HATPase"/>
    <property type="match status" value="1"/>
</dbReference>
<dbReference type="CDD" id="cd00082">
    <property type="entry name" value="HisKA"/>
    <property type="match status" value="1"/>
</dbReference>
<dbReference type="Gene3D" id="1.10.287.130">
    <property type="match status" value="1"/>
</dbReference>
<keyword evidence="14" id="KW-0175">Coiled coil</keyword>
<keyword evidence="12" id="KW-0902">Two-component regulatory system</keyword>
<keyword evidence="9 18" id="KW-0418">Kinase</keyword>
<dbReference type="EMBL" id="JAESWC010000014">
    <property type="protein sequence ID" value="MBL4937593.1"/>
    <property type="molecule type" value="Genomic_DNA"/>
</dbReference>
<keyword evidence="5" id="KW-0597">Phosphoprotein</keyword>
<keyword evidence="8" id="KW-0547">Nucleotide-binding</keyword>
<dbReference type="RefSeq" id="WP_202750332.1">
    <property type="nucleotide sequence ID" value="NZ_JAESWC010000014.1"/>
</dbReference>
<dbReference type="InterPro" id="IPR003661">
    <property type="entry name" value="HisK_dim/P_dom"/>
</dbReference>
<sequence>MNNIFKNNFLKQFSLLWLINIIVLIAVLNIFINISFDKIKSNYISESYALIGALSNTHSIQEDKIASVFTQDTKIEYYKAGKQIMATYGYKEDMDIKLIPSVNKSYESLKLRVNILIVLSIIMLYLITLLFYRKINIYIEKLNQGIKKVIEGDFSLRFSFIGEDSFSVLAHNFNQMAERLENALKELTKEKFFLKDTLANISHQLKTPITSMNLFTEALINNSSMDENEIEKIGCKMRSSLYSMEWLIKKLLKLAKIESGVIEYNKVSRSFKETIEKAIEPLLIIIEEKNINLSVNLEDGSYSHDIGWTSEALTNIIKNSVEHTKQQGEISICYENNLLYHKITISDNGEGIDKEDLPHIFERFYKGKSRSSIKNTESIGIGLALSKSIIEGQGGFLQVESTKEYGSKFTITFLTNV</sequence>
<dbReference type="Gene3D" id="6.10.340.10">
    <property type="match status" value="1"/>
</dbReference>
<dbReference type="Pfam" id="PF02518">
    <property type="entry name" value="HATPase_c"/>
    <property type="match status" value="1"/>
</dbReference>
<accession>A0ABS1TE01</accession>
<dbReference type="SUPFAM" id="SSF158472">
    <property type="entry name" value="HAMP domain-like"/>
    <property type="match status" value="1"/>
</dbReference>
<keyword evidence="19" id="KW-1185">Reference proteome</keyword>
<reference evidence="18 19" key="1">
    <citation type="submission" date="2021-01" db="EMBL/GenBank/DDBJ databases">
        <title>Genome public.</title>
        <authorList>
            <person name="Liu C."/>
            <person name="Sun Q."/>
        </authorList>
    </citation>
    <scope>NUCLEOTIDE SEQUENCE [LARGE SCALE GENOMIC DNA]</scope>
    <source>
        <strain evidence="18 19">YIM B02515</strain>
    </source>
</reference>
<feature type="transmembrane region" description="Helical" evidence="15">
    <location>
        <begin position="15"/>
        <end position="36"/>
    </location>
</feature>
<evidence type="ECO:0000256" key="8">
    <source>
        <dbReference type="ARBA" id="ARBA00022741"/>
    </source>
</evidence>
<dbReference type="SUPFAM" id="SSF55874">
    <property type="entry name" value="ATPase domain of HSP90 chaperone/DNA topoisomerase II/histidine kinase"/>
    <property type="match status" value="1"/>
</dbReference>
<dbReference type="EC" id="2.7.13.3" evidence="3"/>
<dbReference type="InterPro" id="IPR003594">
    <property type="entry name" value="HATPase_dom"/>
</dbReference>